<evidence type="ECO:0000256" key="12">
    <source>
        <dbReference type="ARBA" id="ARBA00023098"/>
    </source>
</evidence>
<dbReference type="VEuPathDB" id="FungiDB:FOMG_08846"/>
<dbReference type="VEuPathDB" id="FungiDB:FOC1_g10008824"/>
<protein>
    <recommendedName>
        <fullName evidence="16">7-dehydrocholesterol reductase</fullName>
        <ecNumber evidence="16">1.3.1.21</ecNumber>
    </recommendedName>
    <alternativeName>
        <fullName evidence="17">Sterol Delta(7)-reductase</fullName>
    </alternativeName>
</protein>
<keyword evidence="13 18" id="KW-0472">Membrane</keyword>
<evidence type="ECO:0000256" key="15">
    <source>
        <dbReference type="ARBA" id="ARBA00023221"/>
    </source>
</evidence>
<evidence type="ECO:0000256" key="5">
    <source>
        <dbReference type="ARBA" id="ARBA00022692"/>
    </source>
</evidence>
<dbReference type="GO" id="GO:0016132">
    <property type="term" value="P:brassinosteroid biosynthetic process"/>
    <property type="evidence" value="ECO:0007669"/>
    <property type="project" value="TreeGrafter"/>
</dbReference>
<evidence type="ECO:0000256" key="6">
    <source>
        <dbReference type="ARBA" id="ARBA00022778"/>
    </source>
</evidence>
<accession>A0A420MR48</accession>
<dbReference type="VEuPathDB" id="FungiDB:FOIG_16145"/>
<evidence type="ECO:0000256" key="1">
    <source>
        <dbReference type="ARBA" id="ARBA00004141"/>
    </source>
</evidence>
<dbReference type="GO" id="GO:0047598">
    <property type="term" value="F:7-dehydrocholesterol reductase activity"/>
    <property type="evidence" value="ECO:0007669"/>
    <property type="project" value="UniProtKB-EC"/>
</dbReference>
<dbReference type="Proteomes" id="UP000285084">
    <property type="component" value="Unassembled WGS sequence"/>
</dbReference>
<evidence type="ECO:0000313" key="19">
    <source>
        <dbReference type="EMBL" id="RKK70477.1"/>
    </source>
</evidence>
<evidence type="ECO:0000256" key="16">
    <source>
        <dbReference type="ARBA" id="ARBA00038851"/>
    </source>
</evidence>
<comment type="caution">
    <text evidence="18">Lacks conserved residue(s) required for the propagation of feature annotation.</text>
</comment>
<dbReference type="InterPro" id="IPR001171">
    <property type="entry name" value="ERG24_DHCR-like"/>
</dbReference>
<sequence>MSTGQLTAGGELLHYNTNGLSAWAITVSVFTLLWLTGAVDPSIIARYWGSLIIVFNSYGYILSVIAYVKAYHAPSHSRDRTFSGSALYDFLMGIEFNPRFGQGWDWKLFHNGRPGIIGWSLMSVTEVCSNISYGALQYQIHGYITNSMVLINLFQAVYVVDFFVNESWYLRTIDICHDHFGFYLAWGSATWLPTMYTLQAQYLSRHPVHLSPLAVASLVAVDLGGYIIFRSANAQKDSSRLSNGNCNIWGRKAKVMRCTFRTADGKEHTTLLLLSGETLPR</sequence>
<feature type="transmembrane region" description="Helical" evidence="18">
    <location>
        <begin position="180"/>
        <end position="198"/>
    </location>
</feature>
<evidence type="ECO:0000256" key="7">
    <source>
        <dbReference type="ARBA" id="ARBA00022857"/>
    </source>
</evidence>
<gene>
    <name evidence="19" type="ORF">BFJ69_g11846</name>
</gene>
<dbReference type="VEuPathDB" id="FungiDB:FOZG_14667"/>
<evidence type="ECO:0000256" key="2">
    <source>
        <dbReference type="ARBA" id="ARBA00005402"/>
    </source>
</evidence>
<keyword evidence="9 18" id="KW-1133">Transmembrane helix</keyword>
<evidence type="ECO:0000256" key="13">
    <source>
        <dbReference type="ARBA" id="ARBA00023136"/>
    </source>
</evidence>
<keyword evidence="10 18" id="KW-0560">Oxidoreductase</keyword>
<evidence type="ECO:0000256" key="8">
    <source>
        <dbReference type="ARBA" id="ARBA00022955"/>
    </source>
</evidence>
<evidence type="ECO:0000313" key="20">
    <source>
        <dbReference type="Proteomes" id="UP000285084"/>
    </source>
</evidence>
<dbReference type="PANTHER" id="PTHR21257">
    <property type="entry name" value="DELTA(14)-STEROL REDUCTASE"/>
    <property type="match status" value="1"/>
</dbReference>
<proteinExistence type="inferred from homology"/>
<dbReference type="GO" id="GO:0005789">
    <property type="term" value="C:endoplasmic reticulum membrane"/>
    <property type="evidence" value="ECO:0007669"/>
    <property type="project" value="TreeGrafter"/>
</dbReference>
<dbReference type="PANTHER" id="PTHR21257:SF38">
    <property type="entry name" value="7-DEHYDROCHOLESTEROL REDUCTASE"/>
    <property type="match status" value="1"/>
</dbReference>
<evidence type="ECO:0000256" key="18">
    <source>
        <dbReference type="RuleBase" id="RU369120"/>
    </source>
</evidence>
<dbReference type="EMBL" id="MRCX01000133">
    <property type="protein sequence ID" value="RKK70477.1"/>
    <property type="molecule type" value="Genomic_DNA"/>
</dbReference>
<evidence type="ECO:0000256" key="11">
    <source>
        <dbReference type="ARBA" id="ARBA00023011"/>
    </source>
</evidence>
<keyword evidence="8 18" id="KW-0752">Steroid biosynthesis</keyword>
<dbReference type="VEuPathDB" id="FungiDB:FOC4_g10002691"/>
<comment type="subcellular location">
    <subcellularLocation>
        <location evidence="1">Membrane</location>
        <topology evidence="1">Multi-pass membrane protein</topology>
    </subcellularLocation>
</comment>
<keyword evidence="4" id="KW-0153">Cholesterol metabolism</keyword>
<evidence type="ECO:0000256" key="4">
    <source>
        <dbReference type="ARBA" id="ARBA00022548"/>
    </source>
</evidence>
<keyword evidence="3 18" id="KW-0444">Lipid biosynthesis</keyword>
<feature type="transmembrane region" description="Helical" evidence="18">
    <location>
        <begin position="210"/>
        <end position="229"/>
    </location>
</feature>
<dbReference type="GO" id="GO:0006695">
    <property type="term" value="P:cholesterol biosynthetic process"/>
    <property type="evidence" value="ECO:0007669"/>
    <property type="project" value="UniProtKB-KW"/>
</dbReference>
<dbReference type="Pfam" id="PF01222">
    <property type="entry name" value="ERG4_ERG24"/>
    <property type="match status" value="1"/>
</dbReference>
<organism evidence="19 20">
    <name type="scientific">Fusarium oxysporum</name>
    <name type="common">Fusarium vascular wilt</name>
    <dbReference type="NCBI Taxonomy" id="5507"/>
    <lineage>
        <taxon>Eukaryota</taxon>
        <taxon>Fungi</taxon>
        <taxon>Dikarya</taxon>
        <taxon>Ascomycota</taxon>
        <taxon>Pezizomycotina</taxon>
        <taxon>Sordariomycetes</taxon>
        <taxon>Hypocreomycetidae</taxon>
        <taxon>Hypocreales</taxon>
        <taxon>Nectriaceae</taxon>
        <taxon>Fusarium</taxon>
        <taxon>Fusarium oxysporum species complex</taxon>
    </lineage>
</organism>
<dbReference type="VEuPathDB" id="FungiDB:HZS61_005645"/>
<feature type="transmembrane region" description="Helical" evidence="18">
    <location>
        <begin position="47"/>
        <end position="68"/>
    </location>
</feature>
<dbReference type="EC" id="1.3.1.21" evidence="16"/>
<comment type="caution">
    <text evidence="19">The sequence shown here is derived from an EMBL/GenBank/DDBJ whole genome shotgun (WGS) entry which is preliminary data.</text>
</comment>
<keyword evidence="15 18" id="KW-0753">Steroid metabolism</keyword>
<keyword evidence="12 18" id="KW-0443">Lipid metabolism</keyword>
<evidence type="ECO:0000256" key="14">
    <source>
        <dbReference type="ARBA" id="ARBA00023166"/>
    </source>
</evidence>
<evidence type="ECO:0000256" key="10">
    <source>
        <dbReference type="ARBA" id="ARBA00023002"/>
    </source>
</evidence>
<comment type="similarity">
    <text evidence="2 18">Belongs to the ERG4/ERG24 family.</text>
</comment>
<feature type="transmembrane region" description="Helical" evidence="18">
    <location>
        <begin position="143"/>
        <end position="160"/>
    </location>
</feature>
<evidence type="ECO:0000256" key="17">
    <source>
        <dbReference type="ARBA" id="ARBA00042688"/>
    </source>
</evidence>
<feature type="transmembrane region" description="Helical" evidence="18">
    <location>
        <begin position="20"/>
        <end position="40"/>
    </location>
</feature>
<dbReference type="AlphaFoldDB" id="A0A420MR48"/>
<keyword evidence="14 18" id="KW-1207">Sterol metabolism</keyword>
<evidence type="ECO:0000256" key="9">
    <source>
        <dbReference type="ARBA" id="ARBA00022989"/>
    </source>
</evidence>
<dbReference type="VEuPathDB" id="FungiDB:FOXG_12967"/>
<keyword evidence="11 18" id="KW-0756">Sterol biosynthesis</keyword>
<keyword evidence="5 18" id="KW-0812">Transmembrane</keyword>
<reference evidence="19 20" key="1">
    <citation type="journal article" date="2018" name="Sci. Rep.">
        <title>Characterisation of pathogen-specific regions and novel effector candidates in Fusarium oxysporum f. sp. cepae.</title>
        <authorList>
            <person name="Armitage A.D."/>
            <person name="Taylor A."/>
            <person name="Sobczyk M.K."/>
            <person name="Baxter L."/>
            <person name="Greenfield B.P."/>
            <person name="Bates H.J."/>
            <person name="Wilson F."/>
            <person name="Jackson A.C."/>
            <person name="Ott S."/>
            <person name="Harrison R.J."/>
            <person name="Clarkson J.P."/>
        </authorList>
    </citation>
    <scope>NUCLEOTIDE SEQUENCE [LARGE SCALE GENOMIC DNA]</scope>
    <source>
        <strain evidence="19 20">Fo_A13</strain>
    </source>
</reference>
<evidence type="ECO:0000256" key="3">
    <source>
        <dbReference type="ARBA" id="ARBA00022516"/>
    </source>
</evidence>
<keyword evidence="7" id="KW-0521">NADP</keyword>
<keyword evidence="6" id="KW-0152">Cholesterol biosynthesis</keyword>
<name>A0A420MR48_FUSOX</name>